<feature type="region of interest" description="Disordered" evidence="1">
    <location>
        <begin position="132"/>
        <end position="161"/>
    </location>
</feature>
<accession>A0A9J6B541</accession>
<feature type="compositionally biased region" description="Polar residues" evidence="1">
    <location>
        <begin position="514"/>
        <end position="524"/>
    </location>
</feature>
<protein>
    <recommendedName>
        <fullName evidence="2">DUF4283 domain-containing protein</fullName>
    </recommendedName>
</protein>
<feature type="region of interest" description="Disordered" evidence="1">
    <location>
        <begin position="1"/>
        <end position="20"/>
    </location>
</feature>
<sequence>MIRVNLIGNHDSPSHDLSSVQKSSDCTLQIDRSNNAILGGIACESPGTRVQIRPPSEEMNEFSTTGESSLGQGVHLTEISNHFHGGITGSRDKGPHQTIPLDEANPSKVSEFTKKHQNDMCIAINLQDKEATNADDHQDKLRPQSSMNNSQGKKENSTPSRSITIKWLNNLPKRLIQEPAPYTVVQTYAAGLRFNQAKTNLTIVFDTPKISTKQGLPATIFKEENFMVNWADRCKYTLIGKFSNTMPKVELIRKSFITQTQLSGGVKIAHYNARHVYIDLDNDLDYITVWTKQRMTIEGQPMRIQTWTPTFKPEEETPIVPIWIALPALPWHCYNKKIVSAILSPIGKVLYLDSASVQKTRGSLAKVRIQMNLTKERPPHVWMGFNEEDLTKGRWQAIEYESVPNYCGYCKHQGHMIQICTIKQRDEDYQKRKEMEAEKKNKPRSDQEKKENFTSQPNGKLNQTATTSNEIIQTHQEKEAKDQEQQWQTQKRKQNKNQEHSIPKTVWRPVSPQHKGTNDNMQQAPPQSVLLTTIPTHNNYTDLDMQEQSDKGKAEMDNNNKAADQGVQAVQGSENDSSLLNIHNKINKQKEQVTATKSNKITGIDSVLPLPHHPNVIYVNVEIADEVSGGMNGRCKEKPTI</sequence>
<feature type="region of interest" description="Disordered" evidence="1">
    <location>
        <begin position="431"/>
        <end position="524"/>
    </location>
</feature>
<proteinExistence type="predicted"/>
<evidence type="ECO:0000313" key="3">
    <source>
        <dbReference type="EMBL" id="KAG5631527.1"/>
    </source>
</evidence>
<dbReference type="PANTHER" id="PTHR31286">
    <property type="entry name" value="GLYCINE-RICH CELL WALL STRUCTURAL PROTEIN 1.8-LIKE"/>
    <property type="match status" value="1"/>
</dbReference>
<feature type="domain" description="DUF4283" evidence="2">
    <location>
        <begin position="232"/>
        <end position="315"/>
    </location>
</feature>
<dbReference type="EMBL" id="JACXVP010000001">
    <property type="protein sequence ID" value="KAG5631527.1"/>
    <property type="molecule type" value="Genomic_DNA"/>
</dbReference>
<organism evidence="3 4">
    <name type="scientific">Solanum commersonii</name>
    <name type="common">Commerson's wild potato</name>
    <name type="synonym">Commerson's nightshade</name>
    <dbReference type="NCBI Taxonomy" id="4109"/>
    <lineage>
        <taxon>Eukaryota</taxon>
        <taxon>Viridiplantae</taxon>
        <taxon>Streptophyta</taxon>
        <taxon>Embryophyta</taxon>
        <taxon>Tracheophyta</taxon>
        <taxon>Spermatophyta</taxon>
        <taxon>Magnoliopsida</taxon>
        <taxon>eudicotyledons</taxon>
        <taxon>Gunneridae</taxon>
        <taxon>Pentapetalae</taxon>
        <taxon>asterids</taxon>
        <taxon>lamiids</taxon>
        <taxon>Solanales</taxon>
        <taxon>Solanaceae</taxon>
        <taxon>Solanoideae</taxon>
        <taxon>Solaneae</taxon>
        <taxon>Solanum</taxon>
    </lineage>
</organism>
<evidence type="ECO:0000313" key="4">
    <source>
        <dbReference type="Proteomes" id="UP000824120"/>
    </source>
</evidence>
<dbReference type="OrthoDB" id="1751950at2759"/>
<dbReference type="PANTHER" id="PTHR31286:SF177">
    <property type="entry name" value="ENDONUCLEASE_EXONUCLEASE_PHOSPHATASE"/>
    <property type="match status" value="1"/>
</dbReference>
<name>A0A9J6B541_SOLCO</name>
<dbReference type="InterPro" id="IPR025558">
    <property type="entry name" value="DUF4283"/>
</dbReference>
<dbReference type="AlphaFoldDB" id="A0A9J6B541"/>
<evidence type="ECO:0000259" key="2">
    <source>
        <dbReference type="Pfam" id="PF14111"/>
    </source>
</evidence>
<comment type="caution">
    <text evidence="3">The sequence shown here is derived from an EMBL/GenBank/DDBJ whole genome shotgun (WGS) entry which is preliminary data.</text>
</comment>
<feature type="compositionally biased region" description="Basic and acidic residues" evidence="1">
    <location>
        <begin position="431"/>
        <end position="452"/>
    </location>
</feature>
<keyword evidence="4" id="KW-1185">Reference proteome</keyword>
<gene>
    <name evidence="3" type="ORF">H5410_003244</name>
</gene>
<feature type="compositionally biased region" description="Polar residues" evidence="1">
    <location>
        <begin position="453"/>
        <end position="474"/>
    </location>
</feature>
<dbReference type="InterPro" id="IPR040256">
    <property type="entry name" value="At4g02000-like"/>
</dbReference>
<dbReference type="Proteomes" id="UP000824120">
    <property type="component" value="Chromosome 1"/>
</dbReference>
<feature type="compositionally biased region" description="Basic and acidic residues" evidence="1">
    <location>
        <begin position="475"/>
        <end position="484"/>
    </location>
</feature>
<evidence type="ECO:0000256" key="1">
    <source>
        <dbReference type="SAM" id="MobiDB-lite"/>
    </source>
</evidence>
<feature type="compositionally biased region" description="Polar residues" evidence="1">
    <location>
        <begin position="143"/>
        <end position="161"/>
    </location>
</feature>
<reference evidence="3 4" key="1">
    <citation type="submission" date="2020-09" db="EMBL/GenBank/DDBJ databases">
        <title>De no assembly of potato wild relative species, Solanum commersonii.</title>
        <authorList>
            <person name="Cho K."/>
        </authorList>
    </citation>
    <scope>NUCLEOTIDE SEQUENCE [LARGE SCALE GENOMIC DNA]</scope>
    <source>
        <strain evidence="3">LZ3.2</strain>
        <tissue evidence="3">Leaf</tissue>
    </source>
</reference>
<feature type="compositionally biased region" description="Basic and acidic residues" evidence="1">
    <location>
        <begin position="132"/>
        <end position="142"/>
    </location>
</feature>
<dbReference type="Pfam" id="PF14111">
    <property type="entry name" value="DUF4283"/>
    <property type="match status" value="1"/>
</dbReference>